<dbReference type="OrthoDB" id="7620116at2"/>
<evidence type="ECO:0000259" key="2">
    <source>
        <dbReference type="Pfam" id="PF14295"/>
    </source>
</evidence>
<accession>A0A059G8G7</accession>
<keyword evidence="4" id="KW-1185">Reference proteome</keyword>
<evidence type="ECO:0000313" key="4">
    <source>
        <dbReference type="Proteomes" id="UP000024942"/>
    </source>
</evidence>
<gene>
    <name evidence="3" type="ORF">HOC_07073</name>
</gene>
<evidence type="ECO:0000256" key="1">
    <source>
        <dbReference type="SAM" id="SignalP"/>
    </source>
</evidence>
<proteinExistence type="predicted"/>
<dbReference type="Pfam" id="PF14295">
    <property type="entry name" value="PAN_4"/>
    <property type="match status" value="1"/>
</dbReference>
<feature type="signal peptide" evidence="1">
    <location>
        <begin position="1"/>
        <end position="19"/>
    </location>
</feature>
<dbReference type="PATRIC" id="fig|1280953.3.peg.1433"/>
<dbReference type="Proteomes" id="UP000024942">
    <property type="component" value="Unassembled WGS sequence"/>
</dbReference>
<dbReference type="InterPro" id="IPR003609">
    <property type="entry name" value="Pan_app"/>
</dbReference>
<comment type="caution">
    <text evidence="3">The sequence shown here is derived from an EMBL/GenBank/DDBJ whole genome shotgun (WGS) entry which is preliminary data.</text>
</comment>
<dbReference type="AlphaFoldDB" id="A0A059G8G7"/>
<protein>
    <recommendedName>
        <fullName evidence="2">Apple domain-containing protein</fullName>
    </recommendedName>
</protein>
<dbReference type="RefSeq" id="WP_084146184.1">
    <property type="nucleotide sequence ID" value="NZ_ARYL01000008.1"/>
</dbReference>
<reference evidence="3 4" key="1">
    <citation type="journal article" date="2014" name="Antonie Van Leeuwenhoek">
        <title>Hyphomonas beringensis sp. nov. and Hyphomonas chukchiensis sp. nov., isolated from surface seawater of the Bering Sea and Chukchi Sea.</title>
        <authorList>
            <person name="Li C."/>
            <person name="Lai Q."/>
            <person name="Li G."/>
            <person name="Dong C."/>
            <person name="Wang J."/>
            <person name="Liao Y."/>
            <person name="Shao Z."/>
        </authorList>
    </citation>
    <scope>NUCLEOTIDE SEQUENCE [LARGE SCALE GENOMIC DNA]</scope>
    <source>
        <strain evidence="3 4">SCH89</strain>
    </source>
</reference>
<organism evidence="3 4">
    <name type="scientific">Hyphomonas oceanitis SCH89</name>
    <dbReference type="NCBI Taxonomy" id="1280953"/>
    <lineage>
        <taxon>Bacteria</taxon>
        <taxon>Pseudomonadati</taxon>
        <taxon>Pseudomonadota</taxon>
        <taxon>Alphaproteobacteria</taxon>
        <taxon>Hyphomonadales</taxon>
        <taxon>Hyphomonadaceae</taxon>
        <taxon>Hyphomonas</taxon>
    </lineage>
</organism>
<dbReference type="EMBL" id="ARYL01000008">
    <property type="protein sequence ID" value="KDA03147.1"/>
    <property type="molecule type" value="Genomic_DNA"/>
</dbReference>
<feature type="chain" id="PRO_5001578052" description="Apple domain-containing protein" evidence="1">
    <location>
        <begin position="20"/>
        <end position="136"/>
    </location>
</feature>
<evidence type="ECO:0000313" key="3">
    <source>
        <dbReference type="EMBL" id="KDA03147.1"/>
    </source>
</evidence>
<dbReference type="STRING" id="1280953.HOC_07073"/>
<name>A0A059G8G7_9PROT</name>
<feature type="domain" description="Apple" evidence="2">
    <location>
        <begin position="44"/>
        <end position="89"/>
    </location>
</feature>
<dbReference type="Gene3D" id="3.50.4.10">
    <property type="entry name" value="Hepatocyte Growth Factor"/>
    <property type="match status" value="1"/>
</dbReference>
<keyword evidence="1" id="KW-0732">Signal</keyword>
<sequence length="136" mass="14444">MRHIRMLALAACLVAPAFAEAPMSLKADAVAAPAPVGYEQGLYRFGATYSVMPSEDALSCQSACADNDMCKAWSFVAIVGETPARCELKRGGGRLERNPAATSGFSPTHEAFFAPVLETPTDDLLGEAPEDDTPRH</sequence>